<evidence type="ECO:0000313" key="4">
    <source>
        <dbReference type="Proteomes" id="UP000199017"/>
    </source>
</evidence>
<dbReference type="Pfam" id="PF20769">
    <property type="entry name" value="YPEB_N"/>
    <property type="match status" value="1"/>
</dbReference>
<dbReference type="GO" id="GO:0009847">
    <property type="term" value="P:spore germination"/>
    <property type="evidence" value="ECO:0007669"/>
    <property type="project" value="InterPro"/>
</dbReference>
<dbReference type="InterPro" id="IPR048402">
    <property type="entry name" value="YpeB_N"/>
</dbReference>
<dbReference type="AlphaFoldDB" id="A0A1G8C3C2"/>
<proteinExistence type="predicted"/>
<dbReference type="STRING" id="930129.SAMN05216352_101179"/>
<feature type="domain" description="Sporulation protein YpeB N-terminal" evidence="2">
    <location>
        <begin position="27"/>
        <end position="162"/>
    </location>
</feature>
<dbReference type="InterPro" id="IPR014239">
    <property type="entry name" value="YpeB_PepSY1-2"/>
</dbReference>
<gene>
    <name evidence="3" type="ORF">SAMN05216352_101179</name>
</gene>
<dbReference type="Pfam" id="PF14620">
    <property type="entry name" value="YPEB_PepSY1-2"/>
    <property type="match status" value="1"/>
</dbReference>
<dbReference type="EMBL" id="FNDU01000001">
    <property type="protein sequence ID" value="SDH39854.1"/>
    <property type="molecule type" value="Genomic_DNA"/>
</dbReference>
<protein>
    <submittedName>
        <fullName evidence="3">Spore germination protein</fullName>
    </submittedName>
</protein>
<evidence type="ECO:0000259" key="1">
    <source>
        <dbReference type="Pfam" id="PF14620"/>
    </source>
</evidence>
<keyword evidence="4" id="KW-1185">Reference proteome</keyword>
<reference evidence="3 4" key="1">
    <citation type="submission" date="2016-10" db="EMBL/GenBank/DDBJ databases">
        <authorList>
            <person name="de Groot N.N."/>
        </authorList>
    </citation>
    <scope>NUCLEOTIDE SEQUENCE [LARGE SCALE GENOMIC DNA]</scope>
    <source>
        <strain evidence="4">P4B,CCM 7963,CECT 7998,DSM 25260,IBRC-M 10614,KCTC 13821</strain>
    </source>
</reference>
<feature type="domain" description="Sporulation protein YpeB PepSY1 and PepSY2" evidence="1">
    <location>
        <begin position="180"/>
        <end position="374"/>
    </location>
</feature>
<sequence>MVRNVLIALLVIALIGTGWWGANQANQKEALLVNNENNYQRAFHDLSFHLDQIEDEVGSTLAMNSRKQLSSSLAQVWRLTSLAQSELGQLPLGMMALNETEDLLHKIGNFSYETTIRDLGKEPLSEKEYKQLSNFYKEAGEIKHDLRKLQASTLKENAKWTEAEEAMANNDEPMDNSIVNGFHMIDDKVKGFSEAEFGPEMEEGFAPDLDKKIAENVKGKEISKKEAAKKAKKFVGLPDSMNVNIEELNKQGLEFEGYTLTIEEPEGEDEIYMDMTKKGGHPLWFLQSRPVDEPEISLNKASKKGLEFLEKNGFENMEMVDGKQYDTVGVFQFVSMENEVKVYPDTVYLEVALDDGEIIGYKGAEYITNHKERKDLDPSLSIEEARDEINPKVEVREEGLALIENEDEEEILCYEFYGTIDKDTYRIYINADNGDEESVKKLEQAEPVYDTM</sequence>
<name>A0A1G8C3C2_9BACI</name>
<accession>A0A1G8C3C2</accession>
<dbReference type="RefSeq" id="WP_091579599.1">
    <property type="nucleotide sequence ID" value="NZ_FNDU01000001.1"/>
</dbReference>
<dbReference type="NCBIfam" id="TIGR02889">
    <property type="entry name" value="spore_YpeB"/>
    <property type="match status" value="1"/>
</dbReference>
<organism evidence="3 4">
    <name type="scientific">Alteribacillus bidgolensis</name>
    <dbReference type="NCBI Taxonomy" id="930129"/>
    <lineage>
        <taxon>Bacteria</taxon>
        <taxon>Bacillati</taxon>
        <taxon>Bacillota</taxon>
        <taxon>Bacilli</taxon>
        <taxon>Bacillales</taxon>
        <taxon>Bacillaceae</taxon>
        <taxon>Alteribacillus</taxon>
    </lineage>
</organism>
<dbReference type="OrthoDB" id="2372097at2"/>
<evidence type="ECO:0000313" key="3">
    <source>
        <dbReference type="EMBL" id="SDH39854.1"/>
    </source>
</evidence>
<evidence type="ECO:0000259" key="2">
    <source>
        <dbReference type="Pfam" id="PF20769"/>
    </source>
</evidence>
<dbReference type="Proteomes" id="UP000199017">
    <property type="component" value="Unassembled WGS sequence"/>
</dbReference>